<dbReference type="AlphaFoldDB" id="A0A8X6I8D3"/>
<protein>
    <submittedName>
        <fullName evidence="1">Uncharacterized protein</fullName>
    </submittedName>
</protein>
<organism evidence="1 2">
    <name type="scientific">Nephila pilipes</name>
    <name type="common">Giant wood spider</name>
    <name type="synonym">Nephila maculata</name>
    <dbReference type="NCBI Taxonomy" id="299642"/>
    <lineage>
        <taxon>Eukaryota</taxon>
        <taxon>Metazoa</taxon>
        <taxon>Ecdysozoa</taxon>
        <taxon>Arthropoda</taxon>
        <taxon>Chelicerata</taxon>
        <taxon>Arachnida</taxon>
        <taxon>Araneae</taxon>
        <taxon>Araneomorphae</taxon>
        <taxon>Entelegynae</taxon>
        <taxon>Araneoidea</taxon>
        <taxon>Nephilidae</taxon>
        <taxon>Nephila</taxon>
    </lineage>
</organism>
<reference evidence="1" key="1">
    <citation type="submission" date="2020-08" db="EMBL/GenBank/DDBJ databases">
        <title>Multicomponent nature underlies the extraordinary mechanical properties of spider dragline silk.</title>
        <authorList>
            <person name="Kono N."/>
            <person name="Nakamura H."/>
            <person name="Mori M."/>
            <person name="Yoshida Y."/>
            <person name="Ohtoshi R."/>
            <person name="Malay A.D."/>
            <person name="Moran D.A.P."/>
            <person name="Tomita M."/>
            <person name="Numata K."/>
            <person name="Arakawa K."/>
        </authorList>
    </citation>
    <scope>NUCLEOTIDE SEQUENCE</scope>
</reference>
<sequence length="136" mass="15213">MGPRLDLTCISFATRRVLSAIRARIYDSTKTTPDASSRPWLLGYVATTSDGKSLLPPDIPNQKEVNTRYIKSSLGAPAAHKRSLRADRIFDEKTKYVARDQAEGAFFLCKIGGQQVEQRIQFRGCLTHGRIHSCLM</sequence>
<comment type="caution">
    <text evidence="1">The sequence shown here is derived from an EMBL/GenBank/DDBJ whole genome shotgun (WGS) entry which is preliminary data.</text>
</comment>
<proteinExistence type="predicted"/>
<accession>A0A8X6I8D3</accession>
<evidence type="ECO:0000313" key="2">
    <source>
        <dbReference type="Proteomes" id="UP000887013"/>
    </source>
</evidence>
<name>A0A8X6I8D3_NEPPI</name>
<gene>
    <name evidence="1" type="ORF">NPIL_396171</name>
</gene>
<dbReference type="Proteomes" id="UP000887013">
    <property type="component" value="Unassembled WGS sequence"/>
</dbReference>
<dbReference type="EMBL" id="BMAW01042039">
    <property type="protein sequence ID" value="GFS32122.1"/>
    <property type="molecule type" value="Genomic_DNA"/>
</dbReference>
<evidence type="ECO:0000313" key="1">
    <source>
        <dbReference type="EMBL" id="GFS32122.1"/>
    </source>
</evidence>
<keyword evidence="2" id="KW-1185">Reference proteome</keyword>